<proteinExistence type="predicted"/>
<sequence>MGILGVVLFIVGFLLLFRPVIEWSVRFKNSTQGIQTKVSPATIWTYRIIAIIFILIGFFFSLTFFSIK</sequence>
<protein>
    <submittedName>
        <fullName evidence="2">Uncharacterized protein</fullName>
    </submittedName>
</protein>
<evidence type="ECO:0000256" key="1">
    <source>
        <dbReference type="SAM" id="Phobius"/>
    </source>
</evidence>
<feature type="transmembrane region" description="Helical" evidence="1">
    <location>
        <begin position="46"/>
        <end position="67"/>
    </location>
</feature>
<evidence type="ECO:0000313" key="3">
    <source>
        <dbReference type="Proteomes" id="UP000178659"/>
    </source>
</evidence>
<keyword evidence="1" id="KW-0812">Transmembrane</keyword>
<organism evidence="2 3">
    <name type="scientific">Candidatus Blackburnbacteria bacterium RIFCSPLOWO2_01_FULL_40_20</name>
    <dbReference type="NCBI Taxonomy" id="1797519"/>
    <lineage>
        <taxon>Bacteria</taxon>
        <taxon>Candidatus Blackburniibacteriota</taxon>
    </lineage>
</organism>
<gene>
    <name evidence="2" type="ORF">A3A77_03200</name>
</gene>
<name>A0A1G1VBV6_9BACT</name>
<comment type="caution">
    <text evidence="2">The sequence shown here is derived from an EMBL/GenBank/DDBJ whole genome shotgun (WGS) entry which is preliminary data.</text>
</comment>
<dbReference type="EMBL" id="MHCC01000023">
    <property type="protein sequence ID" value="OGY12865.1"/>
    <property type="molecule type" value="Genomic_DNA"/>
</dbReference>
<keyword evidence="1" id="KW-1133">Transmembrane helix</keyword>
<dbReference type="AlphaFoldDB" id="A0A1G1VBV6"/>
<evidence type="ECO:0000313" key="2">
    <source>
        <dbReference type="EMBL" id="OGY12865.1"/>
    </source>
</evidence>
<keyword evidence="1" id="KW-0472">Membrane</keyword>
<reference evidence="2 3" key="1">
    <citation type="journal article" date="2016" name="Nat. Commun.">
        <title>Thousands of microbial genomes shed light on interconnected biogeochemical processes in an aquifer system.</title>
        <authorList>
            <person name="Anantharaman K."/>
            <person name="Brown C.T."/>
            <person name="Hug L.A."/>
            <person name="Sharon I."/>
            <person name="Castelle C.J."/>
            <person name="Probst A.J."/>
            <person name="Thomas B.C."/>
            <person name="Singh A."/>
            <person name="Wilkins M.J."/>
            <person name="Karaoz U."/>
            <person name="Brodie E.L."/>
            <person name="Williams K.H."/>
            <person name="Hubbard S.S."/>
            <person name="Banfield J.F."/>
        </authorList>
    </citation>
    <scope>NUCLEOTIDE SEQUENCE [LARGE SCALE GENOMIC DNA]</scope>
</reference>
<dbReference type="Proteomes" id="UP000178659">
    <property type="component" value="Unassembled WGS sequence"/>
</dbReference>
<accession>A0A1G1VBV6</accession>